<evidence type="ECO:0000313" key="7">
    <source>
        <dbReference type="Proteomes" id="UP001217089"/>
    </source>
</evidence>
<dbReference type="EMBL" id="JARBDR010000337">
    <property type="protein sequence ID" value="KAJ8314672.1"/>
    <property type="molecule type" value="Genomic_DNA"/>
</dbReference>
<name>A0ABQ9FDU6_TEGGR</name>
<evidence type="ECO:0000256" key="1">
    <source>
        <dbReference type="ARBA" id="ARBA00006672"/>
    </source>
</evidence>
<sequence>MVIKETTEDEVDAPPPGRNVGECIEDNQDILDCYRAEIHRLESFRDWPDWALANPETLAKNGFFFLGDFDRVQCAFCLVILKNWEETDIVEDEHRKYSPQCPFLIGIVKGNIPFCRSPDDISKNASFPEYSRMENRIESYKNWPRALKQRPQELAAAGFYYTGHGDNVQCFMCGGMLRNWNEPDEPWLEHKLWFPLCPFVLENDPRDEKEPIHNEIRKNLKRSLSNGAIEKGYAGDLIKIYKDYKKINGIPESEDLDHFIEELDQFKIQSDTQPHSVTFSSIPQEGEEKPSDEDRCQCIICMAHEREITFLPCNHFVTCQQCSHIVHECPVCRARIRGTQRTYLN</sequence>
<evidence type="ECO:0000256" key="3">
    <source>
        <dbReference type="ARBA" id="ARBA00022833"/>
    </source>
</evidence>
<keyword evidence="7" id="KW-1185">Reference proteome</keyword>
<keyword evidence="2 4" id="KW-0863">Zinc-finger</keyword>
<feature type="domain" description="RING-type" evidence="5">
    <location>
        <begin position="298"/>
        <end position="333"/>
    </location>
</feature>
<dbReference type="PANTHER" id="PTHR10044">
    <property type="entry name" value="INHIBITOR OF APOPTOSIS"/>
    <property type="match status" value="1"/>
</dbReference>
<evidence type="ECO:0000313" key="6">
    <source>
        <dbReference type="EMBL" id="KAJ8314672.1"/>
    </source>
</evidence>
<dbReference type="Proteomes" id="UP001217089">
    <property type="component" value="Unassembled WGS sequence"/>
</dbReference>
<dbReference type="Pfam" id="PF00653">
    <property type="entry name" value="BIR"/>
    <property type="match status" value="2"/>
</dbReference>
<dbReference type="CDD" id="cd00022">
    <property type="entry name" value="BIR"/>
    <property type="match status" value="2"/>
</dbReference>
<dbReference type="PROSITE" id="PS50143">
    <property type="entry name" value="BIR_REPEAT_2"/>
    <property type="match status" value="2"/>
</dbReference>
<dbReference type="PANTHER" id="PTHR10044:SF139">
    <property type="entry name" value="DEATH-ASSOCIATED INHIBITOR OF APOPTOSIS 2"/>
    <property type="match status" value="1"/>
</dbReference>
<dbReference type="InterPro" id="IPR013083">
    <property type="entry name" value="Znf_RING/FYVE/PHD"/>
</dbReference>
<dbReference type="InterPro" id="IPR001841">
    <property type="entry name" value="Znf_RING"/>
</dbReference>
<dbReference type="SMART" id="SM00238">
    <property type="entry name" value="BIR"/>
    <property type="match status" value="2"/>
</dbReference>
<dbReference type="PROSITE" id="PS50089">
    <property type="entry name" value="ZF_RING_2"/>
    <property type="match status" value="1"/>
</dbReference>
<evidence type="ECO:0000256" key="2">
    <source>
        <dbReference type="ARBA" id="ARBA00022771"/>
    </source>
</evidence>
<dbReference type="Gene3D" id="3.30.40.10">
    <property type="entry name" value="Zinc/RING finger domain, C3HC4 (zinc finger)"/>
    <property type="match status" value="1"/>
</dbReference>
<organism evidence="6 7">
    <name type="scientific">Tegillarca granosa</name>
    <name type="common">Malaysian cockle</name>
    <name type="synonym">Anadara granosa</name>
    <dbReference type="NCBI Taxonomy" id="220873"/>
    <lineage>
        <taxon>Eukaryota</taxon>
        <taxon>Metazoa</taxon>
        <taxon>Spiralia</taxon>
        <taxon>Lophotrochozoa</taxon>
        <taxon>Mollusca</taxon>
        <taxon>Bivalvia</taxon>
        <taxon>Autobranchia</taxon>
        <taxon>Pteriomorphia</taxon>
        <taxon>Arcoida</taxon>
        <taxon>Arcoidea</taxon>
        <taxon>Arcidae</taxon>
        <taxon>Tegillarca</taxon>
    </lineage>
</organism>
<dbReference type="Gene3D" id="1.10.1170.10">
    <property type="entry name" value="Inhibitor Of Apoptosis Protein (2mihbC-IAP-1), Chain A"/>
    <property type="match status" value="2"/>
</dbReference>
<gene>
    <name evidence="6" type="ORF">KUTeg_006822</name>
</gene>
<comment type="similarity">
    <text evidence="1">Belongs to the IAP family.</text>
</comment>
<keyword evidence="3" id="KW-0862">Zinc</keyword>
<proteinExistence type="inferred from homology"/>
<dbReference type="InterPro" id="IPR050784">
    <property type="entry name" value="IAP"/>
</dbReference>
<comment type="caution">
    <text evidence="6">The sequence shown here is derived from an EMBL/GenBank/DDBJ whole genome shotgun (WGS) entry which is preliminary data.</text>
</comment>
<dbReference type="Pfam" id="PF13920">
    <property type="entry name" value="zf-C3HC4_3"/>
    <property type="match status" value="1"/>
</dbReference>
<accession>A0ABQ9FDU6</accession>
<reference evidence="6 7" key="1">
    <citation type="submission" date="2022-12" db="EMBL/GenBank/DDBJ databases">
        <title>Chromosome-level genome of Tegillarca granosa.</title>
        <authorList>
            <person name="Kim J."/>
        </authorList>
    </citation>
    <scope>NUCLEOTIDE SEQUENCE [LARGE SCALE GENOMIC DNA]</scope>
    <source>
        <strain evidence="6">Teg-2019</strain>
        <tissue evidence="6">Adductor muscle</tissue>
    </source>
</reference>
<dbReference type="SUPFAM" id="SSF57924">
    <property type="entry name" value="Inhibitor of apoptosis (IAP) repeat"/>
    <property type="match status" value="2"/>
</dbReference>
<evidence type="ECO:0000259" key="5">
    <source>
        <dbReference type="PROSITE" id="PS50089"/>
    </source>
</evidence>
<keyword evidence="2 4" id="KW-0479">Metal-binding</keyword>
<dbReference type="InterPro" id="IPR001370">
    <property type="entry name" value="BIR_rpt"/>
</dbReference>
<protein>
    <recommendedName>
        <fullName evidence="5">RING-type domain-containing protein</fullName>
    </recommendedName>
</protein>
<evidence type="ECO:0000256" key="4">
    <source>
        <dbReference type="PROSITE-ProRule" id="PRU00175"/>
    </source>
</evidence>